<reference evidence="2" key="1">
    <citation type="journal article" date="2020" name="Stud. Mycol.">
        <title>101 Dothideomycetes genomes: a test case for predicting lifestyles and emergence of pathogens.</title>
        <authorList>
            <person name="Haridas S."/>
            <person name="Albert R."/>
            <person name="Binder M."/>
            <person name="Bloem J."/>
            <person name="Labutti K."/>
            <person name="Salamov A."/>
            <person name="Andreopoulos B."/>
            <person name="Baker S."/>
            <person name="Barry K."/>
            <person name="Bills G."/>
            <person name="Bluhm B."/>
            <person name="Cannon C."/>
            <person name="Castanera R."/>
            <person name="Culley D."/>
            <person name="Daum C."/>
            <person name="Ezra D."/>
            <person name="Gonzalez J."/>
            <person name="Henrissat B."/>
            <person name="Kuo A."/>
            <person name="Liang C."/>
            <person name="Lipzen A."/>
            <person name="Lutzoni F."/>
            <person name="Magnuson J."/>
            <person name="Mondo S."/>
            <person name="Nolan M."/>
            <person name="Ohm R."/>
            <person name="Pangilinan J."/>
            <person name="Park H.-J."/>
            <person name="Ramirez L."/>
            <person name="Alfaro M."/>
            <person name="Sun H."/>
            <person name="Tritt A."/>
            <person name="Yoshinaga Y."/>
            <person name="Zwiers L.-H."/>
            <person name="Turgeon B."/>
            <person name="Goodwin S."/>
            <person name="Spatafora J."/>
            <person name="Crous P."/>
            <person name="Grigoriev I."/>
        </authorList>
    </citation>
    <scope>NUCLEOTIDE SEQUENCE</scope>
    <source>
        <strain evidence="2">CBS 121167</strain>
    </source>
</reference>
<dbReference type="EMBL" id="ML995481">
    <property type="protein sequence ID" value="KAF2143884.1"/>
    <property type="molecule type" value="Genomic_DNA"/>
</dbReference>
<dbReference type="AlphaFoldDB" id="A0A6A6BKT7"/>
<dbReference type="PANTHER" id="PTHR38119:SF1">
    <property type="entry name" value="BTB DOMAIN-CONTAINING PROTEIN"/>
    <property type="match status" value="1"/>
</dbReference>
<name>A0A6A6BKT7_9PEZI</name>
<dbReference type="OrthoDB" id="3896443at2759"/>
<organism evidence="2 3">
    <name type="scientific">Aplosporella prunicola CBS 121167</name>
    <dbReference type="NCBI Taxonomy" id="1176127"/>
    <lineage>
        <taxon>Eukaryota</taxon>
        <taxon>Fungi</taxon>
        <taxon>Dikarya</taxon>
        <taxon>Ascomycota</taxon>
        <taxon>Pezizomycotina</taxon>
        <taxon>Dothideomycetes</taxon>
        <taxon>Dothideomycetes incertae sedis</taxon>
        <taxon>Botryosphaeriales</taxon>
        <taxon>Aplosporellaceae</taxon>
        <taxon>Aplosporella</taxon>
    </lineage>
</organism>
<sequence>MSPKMLDVPSLRLERGDVIIRLSERPEDTLLLHSSLLKQFIYFEPTLNGRWGRPFVELPVPQPQQSGNEPSITVWQYVLALTEDTSALLLRCANDQTSFQFTEYFFGLPFHMSEYTAGLSRREDLISWPDKSTQQAVNAHKALFRLLYGLYVNLDFTPDPESAIRCMADVTAYAEFYGMLDIVRPAITETLLDIQGLWEDVAWKPLFYLGLAAKLRCECIYDDALKHVVFSGHWGPSPMGGYGLGDWDVGNPLDYDVFDHKKLILSLLGEREEIMSTIQHAINQLRSIGYQIMDRGPDYVYTDDIKVVESLKKQDGKCKWIARSIYNEWEFKTTCKLLVAHGSKSPPDISIFGDDEYLRLLGQHDCPNNHHQEPFQCLQKDLTEKLKPAADIAKEALQANKEEGTRHETKFFMGMRPPYRRTKYHPWKNLYMEHEDFQDTIANEYNDSQDSDEEEVEDQEPSDTEIETARFHEFLNTITVESASLEWASFVSVPAVGGESLIISTDNSIGLASFKIGLDDGEPVPWKKSTSDTYDADDTPQATTDTQNVDEFDGREGGT</sequence>
<dbReference type="RefSeq" id="XP_033399596.1">
    <property type="nucleotide sequence ID" value="XM_033543048.1"/>
</dbReference>
<evidence type="ECO:0000313" key="3">
    <source>
        <dbReference type="Proteomes" id="UP000799438"/>
    </source>
</evidence>
<dbReference type="GeneID" id="54300545"/>
<protein>
    <submittedName>
        <fullName evidence="2">Uncharacterized protein</fullName>
    </submittedName>
</protein>
<dbReference type="Proteomes" id="UP000799438">
    <property type="component" value="Unassembled WGS sequence"/>
</dbReference>
<dbReference type="PANTHER" id="PTHR38119">
    <property type="entry name" value="BTB DOMAIN-CONTAINING PROTEIN-RELATED"/>
    <property type="match status" value="1"/>
</dbReference>
<feature type="region of interest" description="Disordered" evidence="1">
    <location>
        <begin position="520"/>
        <end position="559"/>
    </location>
</feature>
<evidence type="ECO:0000256" key="1">
    <source>
        <dbReference type="SAM" id="MobiDB-lite"/>
    </source>
</evidence>
<keyword evidence="3" id="KW-1185">Reference proteome</keyword>
<gene>
    <name evidence="2" type="ORF">K452DRAFT_307237</name>
</gene>
<accession>A0A6A6BKT7</accession>
<evidence type="ECO:0000313" key="2">
    <source>
        <dbReference type="EMBL" id="KAF2143884.1"/>
    </source>
</evidence>
<proteinExistence type="predicted"/>